<dbReference type="NCBIfam" id="NF003037">
    <property type="entry name" value="PRK03932.1"/>
    <property type="match status" value="1"/>
</dbReference>
<dbReference type="Pfam" id="PF01336">
    <property type="entry name" value="tRNA_anti-codon"/>
    <property type="match status" value="1"/>
</dbReference>
<dbReference type="GO" id="GO:0004816">
    <property type="term" value="F:asparagine-tRNA ligase activity"/>
    <property type="evidence" value="ECO:0007669"/>
    <property type="project" value="UniProtKB-UniRule"/>
</dbReference>
<comment type="caution">
    <text evidence="9">The sequence shown here is derived from an EMBL/GenBank/DDBJ whole genome shotgun (WGS) entry which is preliminary data.</text>
</comment>
<dbReference type="Gene3D" id="2.40.50.140">
    <property type="entry name" value="Nucleic acid-binding proteins"/>
    <property type="match status" value="1"/>
</dbReference>
<keyword evidence="2 7" id="KW-0436">Ligase</keyword>
<dbReference type="NCBIfam" id="TIGR00457">
    <property type="entry name" value="asnS"/>
    <property type="match status" value="1"/>
</dbReference>
<dbReference type="EMBL" id="DTMQ01000027">
    <property type="protein sequence ID" value="HGE99265.1"/>
    <property type="molecule type" value="Genomic_DNA"/>
</dbReference>
<keyword evidence="4 7" id="KW-0067">ATP-binding</keyword>
<evidence type="ECO:0000313" key="9">
    <source>
        <dbReference type="EMBL" id="HGE99265.1"/>
    </source>
</evidence>
<accession>A0A7C3UPI4</accession>
<keyword evidence="7" id="KW-0963">Cytoplasm</keyword>
<keyword evidence="5 7" id="KW-0648">Protein biosynthesis</keyword>
<dbReference type="SUPFAM" id="SSF55681">
    <property type="entry name" value="Class II aaRS and biotin synthetases"/>
    <property type="match status" value="1"/>
</dbReference>
<gene>
    <name evidence="7" type="primary">asnS</name>
    <name evidence="9" type="ORF">ENX07_04260</name>
</gene>
<dbReference type="EC" id="6.1.1.22" evidence="7"/>
<name>A0A7C3UPI4_UNCW3</name>
<sequence length="428" mass="49122">MPYIEEIGQWEEKEVTIKGWVYNRRSSGKVRFVLIRDGTGIVQSVFSHDSVSPEIFDLADSIPQESSVIVTGTVRKERRAPGGYEIVAKDLKVIHTALSYPIAKKEHGVDFLLERRHLWLRSRRPWAIIRIRSEVISACRDFLNGKGFTLVDAPIFTPTACEGTTTLFAVDYFGEKVYLSQSGQLYNEPAAAAFGKVYCFGPTFRAEKSKTRRHLTEFWQVEPEVAFMELEGVMELAEEMIIYIVERVLTKRKEELAVLERDTKKLENIKKPFPRITYDSALKILTEKGKPINWGDDFGGDEETILSLSFSEPVAIHHYPAQCKAFYMKRDPKDPRLSLSVDILAPEGYGEIVGGGQREDDLKELEKRIEEHKLPKEAFEWYLDIRRYGSFPHAGFGLGIERTVAWLCSVHHVRETIPFPRMLERVYP</sequence>
<dbReference type="PROSITE" id="PS50862">
    <property type="entry name" value="AA_TRNA_LIGASE_II"/>
    <property type="match status" value="1"/>
</dbReference>
<dbReference type="PANTHER" id="PTHR22594:SF34">
    <property type="entry name" value="ASPARAGINE--TRNA LIGASE, MITOCHONDRIAL-RELATED"/>
    <property type="match status" value="1"/>
</dbReference>
<dbReference type="InterPro" id="IPR004364">
    <property type="entry name" value="Aa-tRNA-synt_II"/>
</dbReference>
<dbReference type="GO" id="GO:0005737">
    <property type="term" value="C:cytoplasm"/>
    <property type="evidence" value="ECO:0007669"/>
    <property type="project" value="UniProtKB-SubCell"/>
</dbReference>
<comment type="subcellular location">
    <subcellularLocation>
        <location evidence="7">Cytoplasm</location>
    </subcellularLocation>
</comment>
<dbReference type="AlphaFoldDB" id="A0A7C3UPI4"/>
<reference evidence="9" key="1">
    <citation type="journal article" date="2020" name="mSystems">
        <title>Genome- and Community-Level Interaction Insights into Carbon Utilization and Element Cycling Functions of Hydrothermarchaeota in Hydrothermal Sediment.</title>
        <authorList>
            <person name="Zhou Z."/>
            <person name="Liu Y."/>
            <person name="Xu W."/>
            <person name="Pan J."/>
            <person name="Luo Z.H."/>
            <person name="Li M."/>
        </authorList>
    </citation>
    <scope>NUCLEOTIDE SEQUENCE [LARGE SCALE GENOMIC DNA]</scope>
    <source>
        <strain evidence="9">SpSt-906</strain>
    </source>
</reference>
<evidence type="ECO:0000256" key="2">
    <source>
        <dbReference type="ARBA" id="ARBA00022598"/>
    </source>
</evidence>
<comment type="similarity">
    <text evidence="1 7">Belongs to the class-II aminoacyl-tRNA synthetase family.</text>
</comment>
<dbReference type="InterPro" id="IPR006195">
    <property type="entry name" value="aa-tRNA-synth_II"/>
</dbReference>
<dbReference type="InterPro" id="IPR004522">
    <property type="entry name" value="Asn-tRNA-ligase"/>
</dbReference>
<evidence type="ECO:0000256" key="1">
    <source>
        <dbReference type="ARBA" id="ARBA00008226"/>
    </source>
</evidence>
<dbReference type="InterPro" id="IPR004365">
    <property type="entry name" value="NA-bd_OB_tRNA"/>
</dbReference>
<dbReference type="GO" id="GO:0006421">
    <property type="term" value="P:asparaginyl-tRNA aminoacylation"/>
    <property type="evidence" value="ECO:0007669"/>
    <property type="project" value="UniProtKB-UniRule"/>
</dbReference>
<protein>
    <recommendedName>
        <fullName evidence="7">Asparagine--tRNA ligase</fullName>
        <ecNumber evidence="7">6.1.1.22</ecNumber>
    </recommendedName>
    <alternativeName>
        <fullName evidence="7">Asparaginyl-tRNA synthetase</fullName>
        <shortName evidence="7">AsnRS</shortName>
    </alternativeName>
</protein>
<dbReference type="InterPro" id="IPR012340">
    <property type="entry name" value="NA-bd_OB-fold"/>
</dbReference>
<dbReference type="HAMAP" id="MF_00534">
    <property type="entry name" value="Asn_tRNA_synth"/>
    <property type="match status" value="1"/>
</dbReference>
<dbReference type="Gene3D" id="3.30.930.10">
    <property type="entry name" value="Bira Bifunctional Protein, Domain 2"/>
    <property type="match status" value="1"/>
</dbReference>
<dbReference type="SUPFAM" id="SSF50249">
    <property type="entry name" value="Nucleic acid-binding proteins"/>
    <property type="match status" value="1"/>
</dbReference>
<proteinExistence type="inferred from homology"/>
<evidence type="ECO:0000256" key="4">
    <source>
        <dbReference type="ARBA" id="ARBA00022840"/>
    </source>
</evidence>
<dbReference type="InterPro" id="IPR002312">
    <property type="entry name" value="Asp/Asn-tRNA-synth_IIb"/>
</dbReference>
<keyword evidence="3 7" id="KW-0547">Nucleotide-binding</keyword>
<evidence type="ECO:0000259" key="8">
    <source>
        <dbReference type="PROSITE" id="PS50862"/>
    </source>
</evidence>
<evidence type="ECO:0000256" key="7">
    <source>
        <dbReference type="HAMAP-Rule" id="MF_00534"/>
    </source>
</evidence>
<dbReference type="GO" id="GO:0005524">
    <property type="term" value="F:ATP binding"/>
    <property type="evidence" value="ECO:0007669"/>
    <property type="project" value="UniProtKB-UniRule"/>
</dbReference>
<dbReference type="Pfam" id="PF00152">
    <property type="entry name" value="tRNA-synt_2"/>
    <property type="match status" value="1"/>
</dbReference>
<comment type="subunit">
    <text evidence="7">Homodimer.</text>
</comment>
<dbReference type="CDD" id="cd04323">
    <property type="entry name" value="AsnRS_cyto_like_N"/>
    <property type="match status" value="1"/>
</dbReference>
<dbReference type="GO" id="GO:0003676">
    <property type="term" value="F:nucleic acid binding"/>
    <property type="evidence" value="ECO:0007669"/>
    <property type="project" value="InterPro"/>
</dbReference>
<dbReference type="NCBIfam" id="NF003483">
    <property type="entry name" value="PRK05159.1"/>
    <property type="match status" value="1"/>
</dbReference>
<evidence type="ECO:0000256" key="5">
    <source>
        <dbReference type="ARBA" id="ARBA00022917"/>
    </source>
</evidence>
<dbReference type="PANTHER" id="PTHR22594">
    <property type="entry name" value="ASPARTYL/LYSYL-TRNA SYNTHETASE"/>
    <property type="match status" value="1"/>
</dbReference>
<feature type="domain" description="Aminoacyl-transfer RNA synthetases class-II family profile" evidence="8">
    <location>
        <begin position="129"/>
        <end position="428"/>
    </location>
</feature>
<dbReference type="CDD" id="cd00776">
    <property type="entry name" value="AsxRS_core"/>
    <property type="match status" value="1"/>
</dbReference>
<dbReference type="PRINTS" id="PR01042">
    <property type="entry name" value="TRNASYNTHASP"/>
</dbReference>
<comment type="catalytic activity">
    <reaction evidence="7">
        <text>tRNA(Asn) + L-asparagine + ATP = L-asparaginyl-tRNA(Asn) + AMP + diphosphate + H(+)</text>
        <dbReference type="Rhea" id="RHEA:11180"/>
        <dbReference type="Rhea" id="RHEA-COMP:9659"/>
        <dbReference type="Rhea" id="RHEA-COMP:9674"/>
        <dbReference type="ChEBI" id="CHEBI:15378"/>
        <dbReference type="ChEBI" id="CHEBI:30616"/>
        <dbReference type="ChEBI" id="CHEBI:33019"/>
        <dbReference type="ChEBI" id="CHEBI:58048"/>
        <dbReference type="ChEBI" id="CHEBI:78442"/>
        <dbReference type="ChEBI" id="CHEBI:78515"/>
        <dbReference type="ChEBI" id="CHEBI:456215"/>
        <dbReference type="EC" id="6.1.1.22"/>
    </reaction>
</comment>
<dbReference type="InterPro" id="IPR045864">
    <property type="entry name" value="aa-tRNA-synth_II/BPL/LPL"/>
</dbReference>
<evidence type="ECO:0000256" key="3">
    <source>
        <dbReference type="ARBA" id="ARBA00022741"/>
    </source>
</evidence>
<evidence type="ECO:0000256" key="6">
    <source>
        <dbReference type="ARBA" id="ARBA00023146"/>
    </source>
</evidence>
<keyword evidence="6 7" id="KW-0030">Aminoacyl-tRNA synthetase</keyword>
<organism evidence="9">
    <name type="scientific">candidate division WOR-3 bacterium</name>
    <dbReference type="NCBI Taxonomy" id="2052148"/>
    <lineage>
        <taxon>Bacteria</taxon>
        <taxon>Bacteria division WOR-3</taxon>
    </lineage>
</organism>